<organism evidence="7 8">
    <name type="scientific">Clonostachys byssicola</name>
    <dbReference type="NCBI Taxonomy" id="160290"/>
    <lineage>
        <taxon>Eukaryota</taxon>
        <taxon>Fungi</taxon>
        <taxon>Dikarya</taxon>
        <taxon>Ascomycota</taxon>
        <taxon>Pezizomycotina</taxon>
        <taxon>Sordariomycetes</taxon>
        <taxon>Hypocreomycetidae</taxon>
        <taxon>Hypocreales</taxon>
        <taxon>Bionectriaceae</taxon>
        <taxon>Clonostachys</taxon>
    </lineage>
</organism>
<dbReference type="GO" id="GO:0016705">
    <property type="term" value="F:oxidoreductase activity, acting on paired donors, with incorporation or reduction of molecular oxygen"/>
    <property type="evidence" value="ECO:0007669"/>
    <property type="project" value="InterPro"/>
</dbReference>
<comment type="caution">
    <text evidence="7">The sequence shown here is derived from an EMBL/GenBank/DDBJ whole genome shotgun (WGS) entry which is preliminary data.</text>
</comment>
<dbReference type="PANTHER" id="PTHR24305:SF232">
    <property type="entry name" value="P450, PUTATIVE (EUROFUNG)-RELATED"/>
    <property type="match status" value="1"/>
</dbReference>
<dbReference type="GO" id="GO:0020037">
    <property type="term" value="F:heme binding"/>
    <property type="evidence" value="ECO:0007669"/>
    <property type="project" value="InterPro"/>
</dbReference>
<dbReference type="InterPro" id="IPR036396">
    <property type="entry name" value="Cyt_P450_sf"/>
</dbReference>
<proteinExistence type="inferred from homology"/>
<evidence type="ECO:0000313" key="8">
    <source>
        <dbReference type="Proteomes" id="UP000754883"/>
    </source>
</evidence>
<name>A0A9N9UPV0_9HYPO</name>
<dbReference type="PANTHER" id="PTHR24305">
    <property type="entry name" value="CYTOCHROME P450"/>
    <property type="match status" value="1"/>
</dbReference>
<dbReference type="InterPro" id="IPR001128">
    <property type="entry name" value="Cyt_P450"/>
</dbReference>
<dbReference type="GO" id="GO:0005506">
    <property type="term" value="F:iron ion binding"/>
    <property type="evidence" value="ECO:0007669"/>
    <property type="project" value="InterPro"/>
</dbReference>
<keyword evidence="3 6" id="KW-0349">Heme</keyword>
<dbReference type="PRINTS" id="PR00463">
    <property type="entry name" value="EP450I"/>
</dbReference>
<evidence type="ECO:0000256" key="6">
    <source>
        <dbReference type="PIRSR" id="PIRSR602401-1"/>
    </source>
</evidence>
<dbReference type="Pfam" id="PF00067">
    <property type="entry name" value="p450"/>
    <property type="match status" value="1"/>
</dbReference>
<dbReference type="OrthoDB" id="3934656at2759"/>
<sequence>MIQDTLDFFTSQWAYVLLAGLAARVLYNYFQRGLWKVPGPFIRGITSIPRVLSAYHGNSHNDDISLHRKYGKLVRLGPNLLSISDPAEINQIYGIGTKFIKSRFYELSSAYDDEGLVPDTFVLTDKALHTRMKKNAANAYSTNGLIQMESWIEPVTERLVRKLRRQAGQPVDIASLLKDYAMDAVFAVTFGRDFNYVEEGDVLKMYGVLETVSDYMAVIGQVPWMHKFLLARPLVARLVFGEGGGDKEMFQLAISEIEAAKKKQSEDGPLTFLQRLLLNQAKNPASINDREIMTHAFGNIAAGSDTTAIALRSVFFHVLKHPHVYEKLSEEFSTLATPVSFTDANKLPYFGAVIQESLRMHPSVGMMLARLVPAEGAEICGHKLPGGTEVGINPWVLHRDPEVFTDPDSFRPERWLPTETNEEHLRAMNRCFFTFGHGAHTCSGRWISLMEIKKIVPTLLINFDMKLVKESEYGFKNRWFTPQHGLWVEMTPKV</sequence>
<keyword evidence="4 6" id="KW-0479">Metal-binding</keyword>
<gene>
    <name evidence="7" type="ORF">CBYS24578_00015197</name>
</gene>
<comment type="cofactor">
    <cofactor evidence="1 6">
        <name>heme</name>
        <dbReference type="ChEBI" id="CHEBI:30413"/>
    </cofactor>
</comment>
<accession>A0A9N9UPV0</accession>
<evidence type="ECO:0000256" key="4">
    <source>
        <dbReference type="ARBA" id="ARBA00022723"/>
    </source>
</evidence>
<evidence type="ECO:0008006" key="9">
    <source>
        <dbReference type="Google" id="ProtNLM"/>
    </source>
</evidence>
<dbReference type="EMBL" id="CABFNO020001547">
    <property type="protein sequence ID" value="CAG9998477.1"/>
    <property type="molecule type" value="Genomic_DNA"/>
</dbReference>
<dbReference type="SUPFAM" id="SSF48264">
    <property type="entry name" value="Cytochrome P450"/>
    <property type="match status" value="1"/>
</dbReference>
<evidence type="ECO:0000256" key="3">
    <source>
        <dbReference type="ARBA" id="ARBA00022617"/>
    </source>
</evidence>
<dbReference type="InterPro" id="IPR050121">
    <property type="entry name" value="Cytochrome_P450_monoxygenase"/>
</dbReference>
<keyword evidence="8" id="KW-1185">Reference proteome</keyword>
<dbReference type="Gene3D" id="1.10.630.10">
    <property type="entry name" value="Cytochrome P450"/>
    <property type="match status" value="1"/>
</dbReference>
<keyword evidence="5 6" id="KW-0408">Iron</keyword>
<reference evidence="8" key="1">
    <citation type="submission" date="2019-06" db="EMBL/GenBank/DDBJ databases">
        <authorList>
            <person name="Broberg M."/>
        </authorList>
    </citation>
    <scope>NUCLEOTIDE SEQUENCE [LARGE SCALE GENOMIC DNA]</scope>
</reference>
<dbReference type="GO" id="GO:0004497">
    <property type="term" value="F:monooxygenase activity"/>
    <property type="evidence" value="ECO:0007669"/>
    <property type="project" value="InterPro"/>
</dbReference>
<reference evidence="7 8" key="2">
    <citation type="submission" date="2021-10" db="EMBL/GenBank/DDBJ databases">
        <authorList>
            <person name="Piombo E."/>
        </authorList>
    </citation>
    <scope>NUCLEOTIDE SEQUENCE [LARGE SCALE GENOMIC DNA]</scope>
</reference>
<dbReference type="InterPro" id="IPR002401">
    <property type="entry name" value="Cyt_P450_E_grp-I"/>
</dbReference>
<dbReference type="CDD" id="cd11060">
    <property type="entry name" value="CYP57A1-like"/>
    <property type="match status" value="1"/>
</dbReference>
<dbReference type="AlphaFoldDB" id="A0A9N9UPV0"/>
<evidence type="ECO:0000256" key="5">
    <source>
        <dbReference type="ARBA" id="ARBA00023004"/>
    </source>
</evidence>
<protein>
    <recommendedName>
        <fullName evidence="9">Cytochrome P450</fullName>
    </recommendedName>
</protein>
<feature type="binding site" description="axial binding residue" evidence="6">
    <location>
        <position position="442"/>
    </location>
    <ligand>
        <name>heme</name>
        <dbReference type="ChEBI" id="CHEBI:30413"/>
    </ligand>
    <ligandPart>
        <name>Fe</name>
        <dbReference type="ChEBI" id="CHEBI:18248"/>
    </ligandPart>
</feature>
<evidence type="ECO:0000313" key="7">
    <source>
        <dbReference type="EMBL" id="CAG9998477.1"/>
    </source>
</evidence>
<dbReference type="PRINTS" id="PR00385">
    <property type="entry name" value="P450"/>
</dbReference>
<comment type="similarity">
    <text evidence="2">Belongs to the cytochrome P450 family.</text>
</comment>
<evidence type="ECO:0000256" key="2">
    <source>
        <dbReference type="ARBA" id="ARBA00010617"/>
    </source>
</evidence>
<evidence type="ECO:0000256" key="1">
    <source>
        <dbReference type="ARBA" id="ARBA00001971"/>
    </source>
</evidence>
<dbReference type="Proteomes" id="UP000754883">
    <property type="component" value="Unassembled WGS sequence"/>
</dbReference>